<dbReference type="InterPro" id="IPR006091">
    <property type="entry name" value="Acyl-CoA_Oxase/DH_mid-dom"/>
</dbReference>
<evidence type="ECO:0000259" key="5">
    <source>
        <dbReference type="Pfam" id="PF00441"/>
    </source>
</evidence>
<dbReference type="GO" id="GO:0003995">
    <property type="term" value="F:acyl-CoA dehydrogenase activity"/>
    <property type="evidence" value="ECO:0007669"/>
    <property type="project" value="TreeGrafter"/>
</dbReference>
<dbReference type="InterPro" id="IPR041504">
    <property type="entry name" value="AidB_N"/>
</dbReference>
<evidence type="ECO:0000313" key="9">
    <source>
        <dbReference type="EMBL" id="CAH1801951.1"/>
    </source>
</evidence>
<evidence type="ECO:0000259" key="6">
    <source>
        <dbReference type="Pfam" id="PF02770"/>
    </source>
</evidence>
<dbReference type="OrthoDB" id="10251155at2759"/>
<accession>A0A8J1TME3</accession>
<dbReference type="Pfam" id="PF00441">
    <property type="entry name" value="Acyl-CoA_dh_1"/>
    <property type="match status" value="1"/>
</dbReference>
<dbReference type="SUPFAM" id="SSF56645">
    <property type="entry name" value="Acyl-CoA dehydrogenase NM domain-like"/>
    <property type="match status" value="1"/>
</dbReference>
<dbReference type="InterPro" id="IPR009075">
    <property type="entry name" value="AcylCo_DH/oxidase_C"/>
</dbReference>
<comment type="cofactor">
    <cofactor evidence="4">
        <name>FAD</name>
        <dbReference type="ChEBI" id="CHEBI:57692"/>
    </cofactor>
</comment>
<name>A0A8J1TME3_OWEFU</name>
<evidence type="ECO:0000256" key="3">
    <source>
        <dbReference type="ARBA" id="ARBA00022827"/>
    </source>
</evidence>
<dbReference type="InterPro" id="IPR053998">
    <property type="entry name" value="ACDH-11_C"/>
</dbReference>
<comment type="caution">
    <text evidence="9">The sequence shown here is derived from an EMBL/GenBank/DDBJ whole genome shotgun (WGS) entry which is preliminary data.</text>
</comment>
<keyword evidence="4" id="KW-0560">Oxidoreductase</keyword>
<dbReference type="InterPro" id="IPR052904">
    <property type="entry name" value="Acyl-CoA_dehydrogenase-like"/>
</dbReference>
<feature type="domain" description="Acyl-CoA dehydrogenase/oxidase C-terminal" evidence="5">
    <location>
        <begin position="342"/>
        <end position="500"/>
    </location>
</feature>
<feature type="domain" description="Acyl-CoA oxidase/dehydrogenase middle" evidence="6">
    <location>
        <begin position="228"/>
        <end position="330"/>
    </location>
</feature>
<dbReference type="Proteomes" id="UP000749559">
    <property type="component" value="Unassembled WGS sequence"/>
</dbReference>
<dbReference type="InterPro" id="IPR009100">
    <property type="entry name" value="AcylCoA_DH/oxidase_NM_dom_sf"/>
</dbReference>
<reference evidence="9" key="1">
    <citation type="submission" date="2022-03" db="EMBL/GenBank/DDBJ databases">
        <authorList>
            <person name="Martin C."/>
        </authorList>
    </citation>
    <scope>NUCLEOTIDE SEQUENCE</scope>
</reference>
<protein>
    <submittedName>
        <fullName evidence="9">Uncharacterized protein</fullName>
    </submittedName>
</protein>
<keyword evidence="10" id="KW-1185">Reference proteome</keyword>
<dbReference type="PANTHER" id="PTHR42707">
    <property type="entry name" value="ACYL-COA DEHYDROGENASE"/>
    <property type="match status" value="1"/>
</dbReference>
<organism evidence="9 10">
    <name type="scientific">Owenia fusiformis</name>
    <name type="common">Polychaete worm</name>
    <dbReference type="NCBI Taxonomy" id="6347"/>
    <lineage>
        <taxon>Eukaryota</taxon>
        <taxon>Metazoa</taxon>
        <taxon>Spiralia</taxon>
        <taxon>Lophotrochozoa</taxon>
        <taxon>Annelida</taxon>
        <taxon>Polychaeta</taxon>
        <taxon>Sedentaria</taxon>
        <taxon>Canalipalpata</taxon>
        <taxon>Sabellida</taxon>
        <taxon>Oweniida</taxon>
        <taxon>Oweniidae</taxon>
        <taxon>Owenia</taxon>
    </lineage>
</organism>
<dbReference type="Pfam" id="PF02770">
    <property type="entry name" value="Acyl-CoA_dh_M"/>
    <property type="match status" value="1"/>
</dbReference>
<dbReference type="InterPro" id="IPR036250">
    <property type="entry name" value="AcylCo_DH-like_C"/>
</dbReference>
<evidence type="ECO:0000259" key="7">
    <source>
        <dbReference type="Pfam" id="PF18158"/>
    </source>
</evidence>
<sequence length="630" mass="69947">MIRYMSSGILVYQLSKQQIYRTLSSLTSNTSSKAQSEVKMQEPKLKNQEKMPFSGQQIGEFFQAQPNLGNQFAEDTFLQDTLKRLMPNKVYEAVNPDLTKFGHRVATDIMKLGEQCEKEQPRLIQYDAWGKRVDKIVTCQAWRDLHDVSATEGLIAIPYERQYAQWSRLYQMAKLYLFNPSGGLYPCPLAMTDGAARSIEALDLKGNLGEAFSHLTSRDPKRFWTSGQWMTERKGGSDVGEGTETLAVAQDDGTYRLYGYKWFTSATDSDMALTLARIVDDDGQPTPGSKGLSMFYLELRDKDGNLQNISIQRLKDKLGTRQLPTAELLLTGIPAIKVSDEGRGVATISHMLTITRIYNSISAVAGMRRIVALARDFSTKRRAFGKLICDHSLHMQTLSRMEVETRAALGLVFEMVRLLGLEETGIATEQQRLLLRFLTPMAKLYTAKQGVAVASEGLECFGGQGYMEDTGIPALLRDAQVLPIWEGTTNILSMDILRALMKSSGESLEVYANEIQTKLQSGASVQSLSGPSSRVSCALSSLGTFIMGSQDKLEMAARDLAYSLARTYMGACLIEHAAWSNCEEDITVATRWCNQELDLVTVGNNNGCYSNNSSALDRSIVMAGYTQNKL</sequence>
<dbReference type="Gene3D" id="6.10.250.600">
    <property type="match status" value="1"/>
</dbReference>
<dbReference type="SUPFAM" id="SSF47203">
    <property type="entry name" value="Acyl-CoA dehydrogenase C-terminal domain-like"/>
    <property type="match status" value="1"/>
</dbReference>
<gene>
    <name evidence="9" type="ORF">OFUS_LOCUS25680</name>
</gene>
<dbReference type="Pfam" id="PF22217">
    <property type="entry name" value="ACDH-11_C"/>
    <property type="match status" value="1"/>
</dbReference>
<feature type="domain" description="Acyl-CoA dehydrogenase 11-like C-terminal" evidence="8">
    <location>
        <begin position="508"/>
        <end position="622"/>
    </location>
</feature>
<evidence type="ECO:0000256" key="2">
    <source>
        <dbReference type="ARBA" id="ARBA00022630"/>
    </source>
</evidence>
<dbReference type="Gene3D" id="2.40.110.20">
    <property type="match status" value="1"/>
</dbReference>
<dbReference type="Gene3D" id="1.20.140.10">
    <property type="entry name" value="Butyryl-CoA Dehydrogenase, subunit A, domain 3"/>
    <property type="match status" value="1"/>
</dbReference>
<evidence type="ECO:0000259" key="8">
    <source>
        <dbReference type="Pfam" id="PF22217"/>
    </source>
</evidence>
<dbReference type="PANTHER" id="PTHR42707:SF2">
    <property type="entry name" value="ACD11 DEHYDROGENASE"/>
    <property type="match status" value="1"/>
</dbReference>
<dbReference type="AlphaFoldDB" id="A0A8J1TME3"/>
<dbReference type="Pfam" id="PF18158">
    <property type="entry name" value="AidB_N"/>
    <property type="match status" value="1"/>
</dbReference>
<proteinExistence type="inferred from homology"/>
<evidence type="ECO:0000256" key="1">
    <source>
        <dbReference type="ARBA" id="ARBA00009347"/>
    </source>
</evidence>
<evidence type="ECO:0000256" key="4">
    <source>
        <dbReference type="RuleBase" id="RU362125"/>
    </source>
</evidence>
<comment type="similarity">
    <text evidence="1 4">Belongs to the acyl-CoA dehydrogenase family.</text>
</comment>
<keyword evidence="3 4" id="KW-0274">FAD</keyword>
<feature type="domain" description="Adaptive response protein AidB N-terminal" evidence="7">
    <location>
        <begin position="70"/>
        <end position="199"/>
    </location>
</feature>
<evidence type="ECO:0000313" key="10">
    <source>
        <dbReference type="Proteomes" id="UP000749559"/>
    </source>
</evidence>
<dbReference type="EMBL" id="CAIIXF020000012">
    <property type="protein sequence ID" value="CAH1801951.1"/>
    <property type="molecule type" value="Genomic_DNA"/>
</dbReference>
<keyword evidence="2 4" id="KW-0285">Flavoprotein</keyword>